<dbReference type="Pfam" id="PF00248">
    <property type="entry name" value="Aldo_ket_red"/>
    <property type="match status" value="1"/>
</dbReference>
<name>A0A8J8SZZ5_HALGN</name>
<organism evidence="8 9">
    <name type="scientific">Halteria grandinella</name>
    <dbReference type="NCBI Taxonomy" id="5974"/>
    <lineage>
        <taxon>Eukaryota</taxon>
        <taxon>Sar</taxon>
        <taxon>Alveolata</taxon>
        <taxon>Ciliophora</taxon>
        <taxon>Intramacronucleata</taxon>
        <taxon>Spirotrichea</taxon>
        <taxon>Stichotrichia</taxon>
        <taxon>Sporadotrichida</taxon>
        <taxon>Halteriidae</taxon>
        <taxon>Halteria</taxon>
    </lineage>
</organism>
<evidence type="ECO:0000256" key="6">
    <source>
        <dbReference type="PIRSR" id="PIRSR000097-3"/>
    </source>
</evidence>
<dbReference type="InterPro" id="IPR023210">
    <property type="entry name" value="NADP_OxRdtase_dom"/>
</dbReference>
<evidence type="ECO:0000259" key="7">
    <source>
        <dbReference type="Pfam" id="PF00248"/>
    </source>
</evidence>
<dbReference type="OrthoDB" id="416253at2759"/>
<dbReference type="PRINTS" id="PR00069">
    <property type="entry name" value="ALDKETRDTASE"/>
</dbReference>
<gene>
    <name evidence="8" type="ORF">FGO68_gene8750</name>
</gene>
<comment type="similarity">
    <text evidence="1">Belongs to the aldo/keto reductase family.</text>
</comment>
<feature type="domain" description="NADP-dependent oxidoreductase" evidence="7">
    <location>
        <begin position="34"/>
        <end position="273"/>
    </location>
</feature>
<dbReference type="PANTHER" id="PTHR43827:SF3">
    <property type="entry name" value="NADP-DEPENDENT OXIDOREDUCTASE DOMAIN-CONTAINING PROTEIN"/>
    <property type="match status" value="1"/>
</dbReference>
<dbReference type="GO" id="GO:0016616">
    <property type="term" value="F:oxidoreductase activity, acting on the CH-OH group of donors, NAD or NADP as acceptor"/>
    <property type="evidence" value="ECO:0007669"/>
    <property type="project" value="UniProtKB-ARBA"/>
</dbReference>
<keyword evidence="3" id="KW-0560">Oxidoreductase</keyword>
<evidence type="ECO:0000313" key="9">
    <source>
        <dbReference type="Proteomes" id="UP000785679"/>
    </source>
</evidence>
<dbReference type="Gene3D" id="3.20.20.100">
    <property type="entry name" value="NADP-dependent oxidoreductase domain"/>
    <property type="match status" value="1"/>
</dbReference>
<evidence type="ECO:0000256" key="5">
    <source>
        <dbReference type="PIRSR" id="PIRSR000097-2"/>
    </source>
</evidence>
<sequence>MIFTRTLLLNNGLSIPQVGFGCYQVRSSEPFFWALKHGYRHLDSAVFYKNEQQIGVEVKRAISEIPGLKREDIFITTKVPPNYQGYDKAREIIKQSLINFDLDYIDMVLIHHPSSSGLKHGDPKNKENRHGTWKALEEFVDEGLVKSIGISNFQSKHIESLMKVARIKPVVNQFELHPMYVEYETIETCRKYDILVEAYSPFAQFNKALVENKVVVGVAKKHGVDVARVILCYLIAKGFIVLPKSVHEERIANNIKLEGINLTEDDIKQLDELGKNNSLKVCWTSDDVE</sequence>
<dbReference type="EMBL" id="RRYP01013484">
    <property type="protein sequence ID" value="TNV76491.1"/>
    <property type="molecule type" value="Genomic_DNA"/>
</dbReference>
<dbReference type="CDD" id="cd19071">
    <property type="entry name" value="AKR_AKR1-5-like"/>
    <property type="match status" value="1"/>
</dbReference>
<comment type="caution">
    <text evidence="8">The sequence shown here is derived from an EMBL/GenBank/DDBJ whole genome shotgun (WGS) entry which is preliminary data.</text>
</comment>
<dbReference type="PROSITE" id="PS00062">
    <property type="entry name" value="ALDOKETO_REDUCTASE_2"/>
    <property type="match status" value="1"/>
</dbReference>
<evidence type="ECO:0000256" key="1">
    <source>
        <dbReference type="ARBA" id="ARBA00007905"/>
    </source>
</evidence>
<proteinExistence type="inferred from homology"/>
<reference evidence="8" key="1">
    <citation type="submission" date="2019-06" db="EMBL/GenBank/DDBJ databases">
        <authorList>
            <person name="Zheng W."/>
        </authorList>
    </citation>
    <scope>NUCLEOTIDE SEQUENCE</scope>
    <source>
        <strain evidence="8">QDHG01</strain>
    </source>
</reference>
<accession>A0A8J8SZZ5</accession>
<evidence type="ECO:0000313" key="8">
    <source>
        <dbReference type="EMBL" id="TNV76491.1"/>
    </source>
</evidence>
<dbReference type="FunFam" id="3.20.20.100:FF:000002">
    <property type="entry name" value="2,5-diketo-D-gluconic acid reductase A"/>
    <property type="match status" value="1"/>
</dbReference>
<keyword evidence="9" id="KW-1185">Reference proteome</keyword>
<evidence type="ECO:0000256" key="2">
    <source>
        <dbReference type="ARBA" id="ARBA00022857"/>
    </source>
</evidence>
<dbReference type="Proteomes" id="UP000785679">
    <property type="component" value="Unassembled WGS sequence"/>
</dbReference>
<dbReference type="InterPro" id="IPR020471">
    <property type="entry name" value="AKR"/>
</dbReference>
<feature type="site" description="Lowers pKa of active site Tyr" evidence="6">
    <location>
        <position position="78"/>
    </location>
</feature>
<evidence type="ECO:0000256" key="4">
    <source>
        <dbReference type="PIRSR" id="PIRSR000097-1"/>
    </source>
</evidence>
<dbReference type="InterPro" id="IPR036812">
    <property type="entry name" value="NAD(P)_OxRdtase_dom_sf"/>
</dbReference>
<dbReference type="SUPFAM" id="SSF51430">
    <property type="entry name" value="NAD(P)-linked oxidoreductase"/>
    <property type="match status" value="1"/>
</dbReference>
<dbReference type="PANTHER" id="PTHR43827">
    <property type="entry name" value="2,5-DIKETO-D-GLUCONIC ACID REDUCTASE"/>
    <property type="match status" value="1"/>
</dbReference>
<feature type="binding site" evidence="5">
    <location>
        <position position="111"/>
    </location>
    <ligand>
        <name>substrate</name>
    </ligand>
</feature>
<dbReference type="AlphaFoldDB" id="A0A8J8SZZ5"/>
<feature type="active site" description="Proton donor" evidence="4">
    <location>
        <position position="48"/>
    </location>
</feature>
<protein>
    <recommendedName>
        <fullName evidence="7">NADP-dependent oxidoreductase domain-containing protein</fullName>
    </recommendedName>
</protein>
<dbReference type="PROSITE" id="PS51257">
    <property type="entry name" value="PROKAR_LIPOPROTEIN"/>
    <property type="match status" value="1"/>
</dbReference>
<evidence type="ECO:0000256" key="3">
    <source>
        <dbReference type="ARBA" id="ARBA00023002"/>
    </source>
</evidence>
<keyword evidence="2" id="KW-0521">NADP</keyword>
<dbReference type="PIRSF" id="PIRSF000097">
    <property type="entry name" value="AKR"/>
    <property type="match status" value="1"/>
</dbReference>
<dbReference type="PROSITE" id="PS00798">
    <property type="entry name" value="ALDOKETO_REDUCTASE_1"/>
    <property type="match status" value="1"/>
</dbReference>
<dbReference type="InterPro" id="IPR018170">
    <property type="entry name" value="Aldo/ket_reductase_CS"/>
</dbReference>